<dbReference type="GO" id="GO:0071949">
    <property type="term" value="F:FAD binding"/>
    <property type="evidence" value="ECO:0007669"/>
    <property type="project" value="InterPro"/>
</dbReference>
<dbReference type="InterPro" id="IPR016169">
    <property type="entry name" value="FAD-bd_PCMH_sub2"/>
</dbReference>
<keyword evidence="4" id="KW-0274">FAD</keyword>
<evidence type="ECO:0000313" key="8">
    <source>
        <dbReference type="Proteomes" id="UP000663831"/>
    </source>
</evidence>
<comment type="similarity">
    <text evidence="2">Belongs to the oxygen-dependent FAD-linked oxidoreductase family.</text>
</comment>
<dbReference type="PANTHER" id="PTHR42973:SF39">
    <property type="entry name" value="FAD-BINDING PCMH-TYPE DOMAIN-CONTAINING PROTEIN"/>
    <property type="match status" value="1"/>
</dbReference>
<accession>A0A8H3H3S7</accession>
<dbReference type="GO" id="GO:0016491">
    <property type="term" value="F:oxidoreductase activity"/>
    <property type="evidence" value="ECO:0007669"/>
    <property type="project" value="UniProtKB-KW"/>
</dbReference>
<proteinExistence type="inferred from homology"/>
<keyword evidence="3" id="KW-0285">Flavoprotein</keyword>
<dbReference type="InterPro" id="IPR012951">
    <property type="entry name" value="BBE"/>
</dbReference>
<dbReference type="InterPro" id="IPR016166">
    <property type="entry name" value="FAD-bd_PCMH"/>
</dbReference>
<dbReference type="AlphaFoldDB" id="A0A8H3H3S7"/>
<dbReference type="Proteomes" id="UP000663831">
    <property type="component" value="Unassembled WGS sequence"/>
</dbReference>
<dbReference type="Gene3D" id="3.30.465.10">
    <property type="match status" value="1"/>
</dbReference>
<organism evidence="7 8">
    <name type="scientific">Rhizoctonia solani</name>
    <dbReference type="NCBI Taxonomy" id="456999"/>
    <lineage>
        <taxon>Eukaryota</taxon>
        <taxon>Fungi</taxon>
        <taxon>Dikarya</taxon>
        <taxon>Basidiomycota</taxon>
        <taxon>Agaricomycotina</taxon>
        <taxon>Agaricomycetes</taxon>
        <taxon>Cantharellales</taxon>
        <taxon>Ceratobasidiaceae</taxon>
        <taxon>Rhizoctonia</taxon>
    </lineage>
</organism>
<evidence type="ECO:0000256" key="4">
    <source>
        <dbReference type="ARBA" id="ARBA00022827"/>
    </source>
</evidence>
<dbReference type="EMBL" id="CAJMWV010003370">
    <property type="protein sequence ID" value="CAE6480781.1"/>
    <property type="molecule type" value="Genomic_DNA"/>
</dbReference>
<sequence>MLENMAQTPVYLTPLHKEFNRSRDHPVLAPKREGEARQDKSCAHTPACAPAITPEQVKELRDLVAPGIVLTPEDGEKYHQAVCTGNLLYARKMPGAIVMTDEAGKLGETVKFAREYNIELTIKNGGHSYAGYCLNCGGILVFMNTGKFGPSGIKVDLKSTPKTVTIPAGCLWSDIHDYFRENHIDQMVIGGRCPSVGVSGFTLGGGVSPFSRRYGLGVDAVLRANIVTASGDCIQVSHEDTDPKKKNLFWALRGGGGGNFGILTEFTAQIYDLAQNDGTVAYGLLTWELPSQQTQFEEMMKVYNSEKWPDRLALDVIWQYKLKQGSCNEQTLVAEVIVIYDGTLGECLQVIEPLTRFAFKINIDSMKWWDVVVIEQGYEPKCPTQFFSHWASLVFGQGAITETVVSDITKLMEESRDLLNQCDPFGSSNLIWVHIGEETAKVGAKDTAFFWRDGVYVCYFKIQWTSCRVTDEMFNFVNKVKDKLVPHTIQGKAAYVNFVDSTIPNWQEAYYGDNYPRLQKIKQEWDPKDFFNFQQSIKLPGATAAQTGIEEELHGAVDWNQYSLPDPENN</sequence>
<evidence type="ECO:0000256" key="3">
    <source>
        <dbReference type="ARBA" id="ARBA00022630"/>
    </source>
</evidence>
<dbReference type="InterPro" id="IPR036318">
    <property type="entry name" value="FAD-bd_PCMH-like_sf"/>
</dbReference>
<dbReference type="InterPro" id="IPR016167">
    <property type="entry name" value="FAD-bd_PCMH_sub1"/>
</dbReference>
<evidence type="ECO:0000259" key="6">
    <source>
        <dbReference type="PROSITE" id="PS51387"/>
    </source>
</evidence>
<keyword evidence="5" id="KW-0560">Oxidoreductase</keyword>
<dbReference type="Pfam" id="PF08031">
    <property type="entry name" value="BBE"/>
    <property type="match status" value="1"/>
</dbReference>
<comment type="cofactor">
    <cofactor evidence="1">
        <name>FAD</name>
        <dbReference type="ChEBI" id="CHEBI:57692"/>
    </cofactor>
</comment>
<dbReference type="Pfam" id="PF01565">
    <property type="entry name" value="FAD_binding_4"/>
    <property type="match status" value="1"/>
</dbReference>
<comment type="caution">
    <text evidence="7">The sequence shown here is derived from an EMBL/GenBank/DDBJ whole genome shotgun (WGS) entry which is preliminary data.</text>
</comment>
<dbReference type="PANTHER" id="PTHR42973">
    <property type="entry name" value="BINDING OXIDOREDUCTASE, PUTATIVE (AFU_ORTHOLOGUE AFUA_1G17690)-RELATED"/>
    <property type="match status" value="1"/>
</dbReference>
<name>A0A8H3H3S7_9AGAM</name>
<evidence type="ECO:0000256" key="2">
    <source>
        <dbReference type="ARBA" id="ARBA00005466"/>
    </source>
</evidence>
<feature type="domain" description="FAD-binding PCMH-type" evidence="6">
    <location>
        <begin position="90"/>
        <end position="273"/>
    </location>
</feature>
<evidence type="ECO:0000313" key="7">
    <source>
        <dbReference type="EMBL" id="CAE6480781.1"/>
    </source>
</evidence>
<dbReference type="Gene3D" id="3.40.462.20">
    <property type="match status" value="1"/>
</dbReference>
<evidence type="ECO:0000256" key="1">
    <source>
        <dbReference type="ARBA" id="ARBA00001974"/>
    </source>
</evidence>
<dbReference type="InterPro" id="IPR006094">
    <property type="entry name" value="Oxid_FAD_bind_N"/>
</dbReference>
<dbReference type="SUPFAM" id="SSF56176">
    <property type="entry name" value="FAD-binding/transporter-associated domain-like"/>
    <property type="match status" value="1"/>
</dbReference>
<dbReference type="PROSITE" id="PS51387">
    <property type="entry name" value="FAD_PCMH"/>
    <property type="match status" value="1"/>
</dbReference>
<protein>
    <recommendedName>
        <fullName evidence="6">FAD-binding PCMH-type domain-containing protein</fullName>
    </recommendedName>
</protein>
<reference evidence="7" key="1">
    <citation type="submission" date="2021-01" db="EMBL/GenBank/DDBJ databases">
        <authorList>
            <person name="Kaushik A."/>
        </authorList>
    </citation>
    <scope>NUCLEOTIDE SEQUENCE</scope>
    <source>
        <strain evidence="7">AG3-1AP</strain>
    </source>
</reference>
<evidence type="ECO:0000256" key="5">
    <source>
        <dbReference type="ARBA" id="ARBA00023002"/>
    </source>
</evidence>
<gene>
    <name evidence="7" type="ORF">RDB_LOCUS99063</name>
</gene>
<dbReference type="Gene3D" id="3.30.43.10">
    <property type="entry name" value="Uridine Diphospho-n-acetylenolpyruvylglucosamine Reductase, domain 2"/>
    <property type="match status" value="1"/>
</dbReference>
<dbReference type="InterPro" id="IPR050416">
    <property type="entry name" value="FAD-linked_Oxidoreductase"/>
</dbReference>